<gene>
    <name evidence="2" type="ORF">ISS99_13965</name>
</gene>
<sequence>MTSPASPSASHDDNTECAVIELRQYTLHPGKRDVLIDVFEREFVESQEVLGMRLLGQFRNLDNPDTFVWLRGFKDMPSRLEGLTGFYTGPVWMANRNTANDTMIDSDNVLLLKPAWNGSGLVHRPLGRAPVGSQAQPPGLIDVTVFALKAAADQPLLDFCKQEMTGVLENAGAHDIAWYVTEDAPNNFPGLPVRTGEHVLVGIAVFRDTQHYGAFIESGAWHQRVAPTLDAWLRDGTQSMRLVPTPRSTLHD</sequence>
<proteinExistence type="predicted"/>
<evidence type="ECO:0000259" key="1">
    <source>
        <dbReference type="Pfam" id="PF07978"/>
    </source>
</evidence>
<keyword evidence="3" id="KW-1185">Reference proteome</keyword>
<dbReference type="InterPro" id="IPR012577">
    <property type="entry name" value="NIPSNAP"/>
</dbReference>
<dbReference type="Gene3D" id="3.30.70.100">
    <property type="match status" value="1"/>
</dbReference>
<dbReference type="EMBL" id="JADIKF010000039">
    <property type="protein sequence ID" value="MBM7130640.1"/>
    <property type="molecule type" value="Genomic_DNA"/>
</dbReference>
<feature type="domain" description="NIPSNAP" evidence="1">
    <location>
        <begin position="21"/>
        <end position="114"/>
    </location>
</feature>
<comment type="caution">
    <text evidence="2">The sequence shown here is derived from an EMBL/GenBank/DDBJ whole genome shotgun (WGS) entry which is preliminary data.</text>
</comment>
<dbReference type="RefSeq" id="WP_204632202.1">
    <property type="nucleotide sequence ID" value="NZ_BSOC01000002.1"/>
</dbReference>
<reference evidence="2" key="1">
    <citation type="submission" date="2020-10" db="EMBL/GenBank/DDBJ databases">
        <title>Phylogeny of dyella-like bacteria.</title>
        <authorList>
            <person name="Fu J."/>
        </authorList>
    </citation>
    <scope>NUCLEOTIDE SEQUENCE</scope>
    <source>
        <strain evidence="2">DHON07</strain>
    </source>
</reference>
<evidence type="ECO:0000313" key="2">
    <source>
        <dbReference type="EMBL" id="MBM7130640.1"/>
    </source>
</evidence>
<accession>A0ABS2KHV6</accession>
<dbReference type="SUPFAM" id="SSF54909">
    <property type="entry name" value="Dimeric alpha+beta barrel"/>
    <property type="match status" value="1"/>
</dbReference>
<dbReference type="Pfam" id="PF07978">
    <property type="entry name" value="NIPSNAP"/>
    <property type="match status" value="1"/>
</dbReference>
<protein>
    <submittedName>
        <fullName evidence="2">NIPSNAP family protein</fullName>
    </submittedName>
</protein>
<dbReference type="Proteomes" id="UP001430193">
    <property type="component" value="Unassembled WGS sequence"/>
</dbReference>
<name>A0ABS2KHV6_9GAMM</name>
<dbReference type="InterPro" id="IPR011008">
    <property type="entry name" value="Dimeric_a/b-barrel"/>
</dbReference>
<organism evidence="2 3">
    <name type="scientific">Dyella mobilis</name>
    <dbReference type="NCBI Taxonomy" id="1849582"/>
    <lineage>
        <taxon>Bacteria</taxon>
        <taxon>Pseudomonadati</taxon>
        <taxon>Pseudomonadota</taxon>
        <taxon>Gammaproteobacteria</taxon>
        <taxon>Lysobacterales</taxon>
        <taxon>Rhodanobacteraceae</taxon>
        <taxon>Dyella</taxon>
    </lineage>
</organism>
<evidence type="ECO:0000313" key="3">
    <source>
        <dbReference type="Proteomes" id="UP001430193"/>
    </source>
</evidence>